<sequence>MLGGSILGVKKSERSWNVAERGYLVLVETSVCGTTVWNRSWNARGSPTEDKRRPSYPVLATAIYSVSQVSPTPQPRED</sequence>
<evidence type="ECO:0000313" key="1">
    <source>
        <dbReference type="EMBL" id="KAK1122983.1"/>
    </source>
</evidence>
<comment type="caution">
    <text evidence="1">The sequence shown here is derived from an EMBL/GenBank/DDBJ whole genome shotgun (WGS) entry which is preliminary data.</text>
</comment>
<name>A0AA40KJU7_9HYME</name>
<gene>
    <name evidence="1" type="ORF">K0M31_008620</name>
</gene>
<keyword evidence="2" id="KW-1185">Reference proteome</keyword>
<organism evidence="1 2">
    <name type="scientific">Melipona bicolor</name>
    <dbReference type="NCBI Taxonomy" id="60889"/>
    <lineage>
        <taxon>Eukaryota</taxon>
        <taxon>Metazoa</taxon>
        <taxon>Ecdysozoa</taxon>
        <taxon>Arthropoda</taxon>
        <taxon>Hexapoda</taxon>
        <taxon>Insecta</taxon>
        <taxon>Pterygota</taxon>
        <taxon>Neoptera</taxon>
        <taxon>Endopterygota</taxon>
        <taxon>Hymenoptera</taxon>
        <taxon>Apocrita</taxon>
        <taxon>Aculeata</taxon>
        <taxon>Apoidea</taxon>
        <taxon>Anthophila</taxon>
        <taxon>Apidae</taxon>
        <taxon>Melipona</taxon>
    </lineage>
</organism>
<dbReference type="Proteomes" id="UP001177670">
    <property type="component" value="Unassembled WGS sequence"/>
</dbReference>
<proteinExistence type="predicted"/>
<dbReference type="AlphaFoldDB" id="A0AA40KJU7"/>
<protein>
    <submittedName>
        <fullName evidence="1">Uncharacterized protein</fullName>
    </submittedName>
</protein>
<accession>A0AA40KJU7</accession>
<dbReference type="EMBL" id="JAHYIQ010000021">
    <property type="protein sequence ID" value="KAK1122983.1"/>
    <property type="molecule type" value="Genomic_DNA"/>
</dbReference>
<evidence type="ECO:0000313" key="2">
    <source>
        <dbReference type="Proteomes" id="UP001177670"/>
    </source>
</evidence>
<reference evidence="1" key="1">
    <citation type="submission" date="2021-10" db="EMBL/GenBank/DDBJ databases">
        <title>Melipona bicolor Genome sequencing and assembly.</title>
        <authorList>
            <person name="Araujo N.S."/>
            <person name="Arias M.C."/>
        </authorList>
    </citation>
    <scope>NUCLEOTIDE SEQUENCE</scope>
    <source>
        <strain evidence="1">USP_2M_L1-L4_2017</strain>
        <tissue evidence="1">Whole body</tissue>
    </source>
</reference>